<dbReference type="PROSITE" id="PS50943">
    <property type="entry name" value="HTH_CROC1"/>
    <property type="match status" value="1"/>
</dbReference>
<dbReference type="InterPro" id="IPR001387">
    <property type="entry name" value="Cro/C1-type_HTH"/>
</dbReference>
<sequence length="326" mass="38237">MDQITRRQEIIQDNFFKHLKSKGITMSAYALANDLDRTLLSKWKSGVSNMSPEHIYQAASYFNISVNELYYTKNELLRIGAVEAGFEPQIPQKIKLFLNYKPFLRKPVILIFLFVVISVIVSFVAQIIKLNSDYFMIVVFGMLTVSLYILIRYLKRREQFIINYTDDIYYEAKPLKQVSVKLNIYSRIIMFILMILLLVFCILLFTQLEASIAYIMSLYIVVMLLQMMLLIVSVAHIPFRFKVVRYDNQLDGYDLSLLLLSFSSFQFVYILFTLFATTLNIPILILSCLLYSLNIIDFINISKYYNQYEIIFDAHGKPPQKLYQDK</sequence>
<organism evidence="3 4">
    <name type="scientific">Acholeplasma laidlawii</name>
    <dbReference type="NCBI Taxonomy" id="2148"/>
    <lineage>
        <taxon>Bacteria</taxon>
        <taxon>Bacillati</taxon>
        <taxon>Mycoplasmatota</taxon>
        <taxon>Mollicutes</taxon>
        <taxon>Acholeplasmatales</taxon>
        <taxon>Acholeplasmataceae</taxon>
        <taxon>Acholeplasma</taxon>
    </lineage>
</organism>
<dbReference type="GeneID" id="41339318"/>
<comment type="caution">
    <text evidence="3">The sequence shown here is derived from an EMBL/GenBank/DDBJ whole genome shotgun (WGS) entry which is preliminary data.</text>
</comment>
<reference evidence="3 4" key="1">
    <citation type="submission" date="2019-07" db="EMBL/GenBank/DDBJ databases">
        <title>Genome sequence of Acholeplasma laidlawii strain with increased resistance to erythromycin.</title>
        <authorList>
            <person name="Medvedeva E.S."/>
            <person name="Baranova N.B."/>
            <person name="Siniagina M.N."/>
            <person name="Mouzykantov A."/>
            <person name="Chernova O.A."/>
            <person name="Chernov V.M."/>
        </authorList>
    </citation>
    <scope>NUCLEOTIDE SEQUENCE [LARGE SCALE GENOMIC DNA]</scope>
    <source>
        <strain evidence="3 4">PG8REry</strain>
    </source>
</reference>
<evidence type="ECO:0000313" key="3">
    <source>
        <dbReference type="EMBL" id="TRX99155.1"/>
    </source>
</evidence>
<feature type="transmembrane region" description="Helical" evidence="1">
    <location>
        <begin position="281"/>
        <end position="299"/>
    </location>
</feature>
<dbReference type="Proteomes" id="UP000315938">
    <property type="component" value="Unassembled WGS sequence"/>
</dbReference>
<dbReference type="AlphaFoldDB" id="A0A553IG30"/>
<feature type="transmembrane region" description="Helical" evidence="1">
    <location>
        <begin position="108"/>
        <end position="128"/>
    </location>
</feature>
<dbReference type="GO" id="GO:0003677">
    <property type="term" value="F:DNA binding"/>
    <property type="evidence" value="ECO:0007669"/>
    <property type="project" value="InterPro"/>
</dbReference>
<dbReference type="InterPro" id="IPR010982">
    <property type="entry name" value="Lambda_DNA-bd_dom_sf"/>
</dbReference>
<feature type="transmembrane region" description="Helical" evidence="1">
    <location>
        <begin position="184"/>
        <end position="206"/>
    </location>
</feature>
<dbReference type="RefSeq" id="WP_012243109.1">
    <property type="nucleotide sequence ID" value="NZ_JACAOE010000002.1"/>
</dbReference>
<evidence type="ECO:0000259" key="2">
    <source>
        <dbReference type="PROSITE" id="PS50943"/>
    </source>
</evidence>
<feature type="domain" description="HTH cro/C1-type" evidence="2">
    <location>
        <begin position="20"/>
        <end position="69"/>
    </location>
</feature>
<keyword evidence="1" id="KW-0472">Membrane</keyword>
<feature type="transmembrane region" description="Helical" evidence="1">
    <location>
        <begin position="134"/>
        <end position="154"/>
    </location>
</feature>
<dbReference type="EMBL" id="VKID01000002">
    <property type="protein sequence ID" value="TRX99155.1"/>
    <property type="molecule type" value="Genomic_DNA"/>
</dbReference>
<name>A0A553IG30_ACHLA</name>
<proteinExistence type="predicted"/>
<protein>
    <submittedName>
        <fullName evidence="3">Helix-turn-helix transcriptional regulator</fullName>
    </submittedName>
</protein>
<feature type="transmembrane region" description="Helical" evidence="1">
    <location>
        <begin position="255"/>
        <end position="275"/>
    </location>
</feature>
<dbReference type="CDD" id="cd00093">
    <property type="entry name" value="HTH_XRE"/>
    <property type="match status" value="1"/>
</dbReference>
<accession>A0A553IG30</accession>
<dbReference type="Gene3D" id="1.10.260.40">
    <property type="entry name" value="lambda repressor-like DNA-binding domains"/>
    <property type="match status" value="1"/>
</dbReference>
<evidence type="ECO:0000313" key="4">
    <source>
        <dbReference type="Proteomes" id="UP000315938"/>
    </source>
</evidence>
<keyword evidence="1" id="KW-1133">Transmembrane helix</keyword>
<evidence type="ECO:0000256" key="1">
    <source>
        <dbReference type="SAM" id="Phobius"/>
    </source>
</evidence>
<feature type="transmembrane region" description="Helical" evidence="1">
    <location>
        <begin position="212"/>
        <end position="234"/>
    </location>
</feature>
<keyword evidence="1" id="KW-0812">Transmembrane</keyword>
<dbReference type="SUPFAM" id="SSF47413">
    <property type="entry name" value="lambda repressor-like DNA-binding domains"/>
    <property type="match status" value="1"/>
</dbReference>
<gene>
    <name evidence="3" type="ORF">FNV44_05460</name>
</gene>